<name>A0A1X2G7U2_9FUNG</name>
<protein>
    <submittedName>
        <fullName evidence="1">Uncharacterized protein</fullName>
    </submittedName>
</protein>
<keyword evidence="2" id="KW-1185">Reference proteome</keyword>
<sequence length="315" mass="36048">MAALKSLTRLLSEHKTLGMAQLAPYLESLSTSSLAQHVKAYATIERLVQCHRSLLGSQLSTMAAQQHIQRAVDNWQRILTTAIDQHHFTLAMASAHLLTSFVLIHTSAGHQQQPLHPDDPFGQPLLHCILQQTQRMPMLQLCEDKAQCRFYTMLQSRLLSLLNEQETQEAFARDLDVFLQQRHFEVMVPLLRQYAWRLPQPWLTHTLLPLLPQQINAPGHFCALLQLLFVSCEPTTEVTQAVWQQLMVFGQWQAPRFAANGWELYRIAMAAGHGSWYSIMADILHGLEPMVRRPGPKCQFMQLFFKSAPSFFLSR</sequence>
<dbReference type="EMBL" id="MCGT01000034">
    <property type="protein sequence ID" value="ORX47192.1"/>
    <property type="molecule type" value="Genomic_DNA"/>
</dbReference>
<dbReference type="OrthoDB" id="10661789at2759"/>
<evidence type="ECO:0000313" key="2">
    <source>
        <dbReference type="Proteomes" id="UP000242146"/>
    </source>
</evidence>
<comment type="caution">
    <text evidence="1">The sequence shown here is derived from an EMBL/GenBank/DDBJ whole genome shotgun (WGS) entry which is preliminary data.</text>
</comment>
<organism evidence="1 2">
    <name type="scientific">Hesseltinella vesiculosa</name>
    <dbReference type="NCBI Taxonomy" id="101127"/>
    <lineage>
        <taxon>Eukaryota</taxon>
        <taxon>Fungi</taxon>
        <taxon>Fungi incertae sedis</taxon>
        <taxon>Mucoromycota</taxon>
        <taxon>Mucoromycotina</taxon>
        <taxon>Mucoromycetes</taxon>
        <taxon>Mucorales</taxon>
        <taxon>Cunninghamellaceae</taxon>
        <taxon>Hesseltinella</taxon>
    </lineage>
</organism>
<dbReference type="AlphaFoldDB" id="A0A1X2G7U2"/>
<reference evidence="1 2" key="1">
    <citation type="submission" date="2016-07" db="EMBL/GenBank/DDBJ databases">
        <title>Pervasive Adenine N6-methylation of Active Genes in Fungi.</title>
        <authorList>
            <consortium name="DOE Joint Genome Institute"/>
            <person name="Mondo S.J."/>
            <person name="Dannebaum R.O."/>
            <person name="Kuo R.C."/>
            <person name="Labutti K."/>
            <person name="Haridas S."/>
            <person name="Kuo A."/>
            <person name="Salamov A."/>
            <person name="Ahrendt S.R."/>
            <person name="Lipzen A."/>
            <person name="Sullivan W."/>
            <person name="Andreopoulos W.B."/>
            <person name="Clum A."/>
            <person name="Lindquist E."/>
            <person name="Daum C."/>
            <person name="Ramamoorthy G.K."/>
            <person name="Gryganskyi A."/>
            <person name="Culley D."/>
            <person name="Magnuson J.K."/>
            <person name="James T.Y."/>
            <person name="O'Malley M.A."/>
            <person name="Stajich J.E."/>
            <person name="Spatafora J.W."/>
            <person name="Visel A."/>
            <person name="Grigoriev I.V."/>
        </authorList>
    </citation>
    <scope>NUCLEOTIDE SEQUENCE [LARGE SCALE GENOMIC DNA]</scope>
    <source>
        <strain evidence="1 2">NRRL 3301</strain>
    </source>
</reference>
<dbReference type="Proteomes" id="UP000242146">
    <property type="component" value="Unassembled WGS sequence"/>
</dbReference>
<evidence type="ECO:0000313" key="1">
    <source>
        <dbReference type="EMBL" id="ORX47192.1"/>
    </source>
</evidence>
<gene>
    <name evidence="1" type="ORF">DM01DRAFT_1142490</name>
</gene>
<proteinExistence type="predicted"/>
<accession>A0A1X2G7U2</accession>